<accession>A0A917MWH7</accession>
<protein>
    <recommendedName>
        <fullName evidence="1">DUF4397 domain-containing protein</fullName>
    </recommendedName>
</protein>
<sequence>MAFNLSDKNGIGITLSGQNLVSQALGYSVYTGAYLTVPSGVTAVRSYDATGNTTLAEKTDSLIVGKYYTLVVAGAAGTYRNLLVRDNYDNLTASTSKAYIRFVNAIPDSAAPAVTITSGGQTVSTDPSARFGKISEFVAVDSGVVRIAAANGGTIQGDVTVRAKASDVYTVLLKGFPGATDTARQVKLSVITNGNLR</sequence>
<dbReference type="EMBL" id="BMIB01000003">
    <property type="protein sequence ID" value="GGH70364.1"/>
    <property type="molecule type" value="Genomic_DNA"/>
</dbReference>
<dbReference type="Pfam" id="PF14344">
    <property type="entry name" value="DUF4397"/>
    <property type="match status" value="1"/>
</dbReference>
<gene>
    <name evidence="2" type="ORF">GCM10011379_28570</name>
</gene>
<proteinExistence type="predicted"/>
<organism evidence="2 3">
    <name type="scientific">Filimonas zeae</name>
    <dbReference type="NCBI Taxonomy" id="1737353"/>
    <lineage>
        <taxon>Bacteria</taxon>
        <taxon>Pseudomonadati</taxon>
        <taxon>Bacteroidota</taxon>
        <taxon>Chitinophagia</taxon>
        <taxon>Chitinophagales</taxon>
        <taxon>Chitinophagaceae</taxon>
        <taxon>Filimonas</taxon>
    </lineage>
</organism>
<keyword evidence="3" id="KW-1185">Reference proteome</keyword>
<feature type="domain" description="DUF4397" evidence="1">
    <location>
        <begin position="13"/>
        <end position="109"/>
    </location>
</feature>
<evidence type="ECO:0000313" key="2">
    <source>
        <dbReference type="EMBL" id="GGH70364.1"/>
    </source>
</evidence>
<comment type="caution">
    <text evidence="2">The sequence shown here is derived from an EMBL/GenBank/DDBJ whole genome shotgun (WGS) entry which is preliminary data.</text>
</comment>
<dbReference type="AlphaFoldDB" id="A0A917MWH7"/>
<evidence type="ECO:0000259" key="1">
    <source>
        <dbReference type="Pfam" id="PF14344"/>
    </source>
</evidence>
<name>A0A917MWH7_9BACT</name>
<dbReference type="InterPro" id="IPR025510">
    <property type="entry name" value="DUF4397"/>
</dbReference>
<reference evidence="2" key="2">
    <citation type="submission" date="2020-09" db="EMBL/GenBank/DDBJ databases">
        <authorList>
            <person name="Sun Q."/>
            <person name="Zhou Y."/>
        </authorList>
    </citation>
    <scope>NUCLEOTIDE SEQUENCE</scope>
    <source>
        <strain evidence="2">CGMCC 1.15290</strain>
    </source>
</reference>
<evidence type="ECO:0000313" key="3">
    <source>
        <dbReference type="Proteomes" id="UP000627292"/>
    </source>
</evidence>
<reference evidence="2" key="1">
    <citation type="journal article" date="2014" name="Int. J. Syst. Evol. Microbiol.">
        <title>Complete genome sequence of Corynebacterium casei LMG S-19264T (=DSM 44701T), isolated from a smear-ripened cheese.</title>
        <authorList>
            <consortium name="US DOE Joint Genome Institute (JGI-PGF)"/>
            <person name="Walter F."/>
            <person name="Albersmeier A."/>
            <person name="Kalinowski J."/>
            <person name="Ruckert C."/>
        </authorList>
    </citation>
    <scope>NUCLEOTIDE SEQUENCE</scope>
    <source>
        <strain evidence="2">CGMCC 1.15290</strain>
    </source>
</reference>
<dbReference type="Proteomes" id="UP000627292">
    <property type="component" value="Unassembled WGS sequence"/>
</dbReference>